<sequence>MPDQTDEKVLAERSTKETEALPVPISREATFARMAADSVLVIDRGPDVELSLLIHERSPTEMLPEPDSAFVNLDGEFTMKLNLVEIGKVRISAATSINLAMNILHSNIQAERLNIDGFKKSIDDMIENASGAGKATAE</sequence>
<keyword evidence="2" id="KW-1185">Reference proteome</keyword>
<dbReference type="Proteomes" id="UP000316343">
    <property type="component" value="Unassembled WGS sequence"/>
</dbReference>
<reference evidence="1 2" key="1">
    <citation type="submission" date="2019-06" db="EMBL/GenBank/DDBJ databases">
        <title>Erythrobacter insulae sp. nov., isolated from a tidal flat.</title>
        <authorList>
            <person name="Yoon J.-H."/>
        </authorList>
    </citation>
    <scope>NUCLEOTIDE SEQUENCE [LARGE SCALE GENOMIC DNA]</scope>
    <source>
        <strain evidence="1 2">JBTF-M21</strain>
    </source>
</reference>
<dbReference type="AlphaFoldDB" id="A0A547PDU9"/>
<gene>
    <name evidence="1" type="ORF">FGU71_10840</name>
</gene>
<accession>A0A547PDU9</accession>
<dbReference type="RefSeq" id="WP_142788583.1">
    <property type="nucleotide sequence ID" value="NZ_VHJK01000001.1"/>
</dbReference>
<evidence type="ECO:0000313" key="1">
    <source>
        <dbReference type="EMBL" id="TRD12310.1"/>
    </source>
</evidence>
<name>A0A547PDU9_9SPHN</name>
<dbReference type="EMBL" id="VHJK01000001">
    <property type="protein sequence ID" value="TRD12310.1"/>
    <property type="molecule type" value="Genomic_DNA"/>
</dbReference>
<proteinExistence type="predicted"/>
<evidence type="ECO:0000313" key="2">
    <source>
        <dbReference type="Proteomes" id="UP000316343"/>
    </source>
</evidence>
<comment type="caution">
    <text evidence="1">The sequence shown here is derived from an EMBL/GenBank/DDBJ whole genome shotgun (WGS) entry which is preliminary data.</text>
</comment>
<organism evidence="1 2">
    <name type="scientific">Erythrobacter insulae</name>
    <dbReference type="NCBI Taxonomy" id="2584124"/>
    <lineage>
        <taxon>Bacteria</taxon>
        <taxon>Pseudomonadati</taxon>
        <taxon>Pseudomonadota</taxon>
        <taxon>Alphaproteobacteria</taxon>
        <taxon>Sphingomonadales</taxon>
        <taxon>Erythrobacteraceae</taxon>
        <taxon>Erythrobacter/Porphyrobacter group</taxon>
        <taxon>Erythrobacter</taxon>
    </lineage>
</organism>
<protein>
    <submittedName>
        <fullName evidence="1">Uncharacterized protein</fullName>
    </submittedName>
</protein>